<dbReference type="SUPFAM" id="SSF103473">
    <property type="entry name" value="MFS general substrate transporter"/>
    <property type="match status" value="1"/>
</dbReference>
<name>G0VIF1_NAUCA</name>
<dbReference type="PANTHER" id="PTHR23502:SF51">
    <property type="entry name" value="QUINIDINE RESISTANCE PROTEIN 1-RELATED"/>
    <property type="match status" value="1"/>
</dbReference>
<dbReference type="InterPro" id="IPR020846">
    <property type="entry name" value="MFS_dom"/>
</dbReference>
<evidence type="ECO:0000256" key="2">
    <source>
        <dbReference type="ARBA" id="ARBA00022448"/>
    </source>
</evidence>
<dbReference type="PROSITE" id="PS50850">
    <property type="entry name" value="MFS"/>
    <property type="match status" value="1"/>
</dbReference>
<evidence type="ECO:0000256" key="8">
    <source>
        <dbReference type="SAM" id="Phobius"/>
    </source>
</evidence>
<evidence type="ECO:0000313" key="10">
    <source>
        <dbReference type="EMBL" id="CCC71186.1"/>
    </source>
</evidence>
<dbReference type="KEGG" id="ncs:NCAS_0G02990"/>
<dbReference type="InterPro" id="IPR036259">
    <property type="entry name" value="MFS_trans_sf"/>
</dbReference>
<dbReference type="Proteomes" id="UP000001640">
    <property type="component" value="Chromosome 7"/>
</dbReference>
<feature type="domain" description="Major facilitator superfamily (MFS) profile" evidence="9">
    <location>
        <begin position="92"/>
        <end position="540"/>
    </location>
</feature>
<keyword evidence="4 8" id="KW-1133">Transmembrane helix</keyword>
<dbReference type="GO" id="GO:0008028">
    <property type="term" value="F:monocarboxylic acid transmembrane transporter activity"/>
    <property type="evidence" value="ECO:0007669"/>
    <property type="project" value="EnsemblFungi"/>
</dbReference>
<sequence>MSSDSILYTDEDEAGSIENLTREYTGDNKPKELIEAVASKDGLYHLNGTLSRATTREIDGDSLQSSDEEKNEQASESTSPYTLLTYKQKWGMVALLTMCGFWSSLGSPIYYPALRQLEKQFGLDENKVNVTVVVYLLFQGIAPTISGGLADVFGRRPVILIGMLIYVVASIGLACAPSYGVIVFLRIIQSIGISPTIAISSGVVGDFTLKHERGTFVGATSGLVLLGQCFGSLIGAVLAAAWNWRAIFWFLTIGCGTSFIIAFLLLPETKRTLVGNLSIRPKNPFNFAPVLLLKPVQKMFKLNDPDYDSVDPNKPRFDLTSALKICAQPEILLSLFPGGLQFALWTVMLSSISSTLSVAPYNYRLTIIGVCYLPGGVGGLLGSMLTGRFIDFLYKRARSDYERKKASGELPEDAVFNTFQVRLRAILPQNFIAVISFLLFGWSADKGWKIPAMLITSCVSSFCAMSTLSSSTTLLVDLYPKKASTASSCFNFIRCSLSSIFMGCFAKMKHSMTVGGTFTFMVGLIFVGNFLMFIPMKYGMQWRLEREAKDLAREQAKHDEKEASLNKNTQQEKKKKRFFFF</sequence>
<dbReference type="HOGENOM" id="CLU_008455_8_4_1"/>
<comment type="subcellular location">
    <subcellularLocation>
        <location evidence="1">Membrane</location>
        <topology evidence="1">Multi-pass membrane protein</topology>
    </subcellularLocation>
</comment>
<reference key="2">
    <citation type="submission" date="2011-08" db="EMBL/GenBank/DDBJ databases">
        <title>Genome sequence of Naumovozyma castellii.</title>
        <authorList>
            <person name="Gordon J.L."/>
            <person name="Armisen D."/>
            <person name="Proux-Wera E."/>
            <person name="OhEigeartaigh S.S."/>
            <person name="Byrne K.P."/>
            <person name="Wolfe K.H."/>
        </authorList>
    </citation>
    <scope>NUCLEOTIDE SEQUENCE</scope>
    <source>
        <strain>Type strain:CBS 4309</strain>
    </source>
</reference>
<dbReference type="GO" id="GO:0005886">
    <property type="term" value="C:plasma membrane"/>
    <property type="evidence" value="ECO:0007669"/>
    <property type="project" value="EnsemblFungi"/>
</dbReference>
<reference evidence="10 11" key="1">
    <citation type="journal article" date="2011" name="Proc. Natl. Acad. Sci. U.S.A.">
        <title>Evolutionary erosion of yeast sex chromosomes by mating-type switching accidents.</title>
        <authorList>
            <person name="Gordon J.L."/>
            <person name="Armisen D."/>
            <person name="Proux-Wera E."/>
            <person name="Oheigeartaigh S.S."/>
            <person name="Byrne K.P."/>
            <person name="Wolfe K.H."/>
        </authorList>
    </citation>
    <scope>NUCLEOTIDE SEQUENCE [LARGE SCALE GENOMIC DNA]</scope>
    <source>
        <strain evidence="11">ATCC 76901 / BCRC 22586 / CBS 4309 / NBRC 1992 / NRRL Y-12630</strain>
    </source>
</reference>
<dbReference type="PANTHER" id="PTHR23502">
    <property type="entry name" value="MAJOR FACILITATOR SUPERFAMILY"/>
    <property type="match status" value="1"/>
</dbReference>
<feature type="region of interest" description="Disordered" evidence="7">
    <location>
        <begin position="553"/>
        <end position="581"/>
    </location>
</feature>
<keyword evidence="11" id="KW-1185">Reference proteome</keyword>
<comment type="similarity">
    <text evidence="6">Belongs to the major facilitator superfamily. CAR1 family.</text>
</comment>
<protein>
    <recommendedName>
        <fullName evidence="9">Major facilitator superfamily (MFS) profile domain-containing protein</fullName>
    </recommendedName>
</protein>
<dbReference type="CDD" id="cd17323">
    <property type="entry name" value="MFS_Tpo1_MDR_like"/>
    <property type="match status" value="1"/>
</dbReference>
<keyword evidence="3 8" id="KW-0812">Transmembrane</keyword>
<feature type="transmembrane region" description="Helical" evidence="8">
    <location>
        <begin position="331"/>
        <end position="352"/>
    </location>
</feature>
<feature type="transmembrane region" description="Helical" evidence="8">
    <location>
        <begin position="514"/>
        <end position="534"/>
    </location>
</feature>
<dbReference type="GO" id="GO:0032973">
    <property type="term" value="P:amino acid export across plasma membrane"/>
    <property type="evidence" value="ECO:0007669"/>
    <property type="project" value="EnsemblFungi"/>
</dbReference>
<proteinExistence type="inferred from homology"/>
<evidence type="ECO:0000256" key="5">
    <source>
        <dbReference type="ARBA" id="ARBA00023136"/>
    </source>
</evidence>
<dbReference type="GO" id="GO:0015565">
    <property type="term" value="F:threonine efflux transmembrane transporter activity"/>
    <property type="evidence" value="ECO:0007669"/>
    <property type="project" value="EnsemblFungi"/>
</dbReference>
<organism evidence="10 11">
    <name type="scientific">Naumovozyma castellii</name>
    <name type="common">Yeast</name>
    <name type="synonym">Saccharomyces castellii</name>
    <dbReference type="NCBI Taxonomy" id="27288"/>
    <lineage>
        <taxon>Eukaryota</taxon>
        <taxon>Fungi</taxon>
        <taxon>Dikarya</taxon>
        <taxon>Ascomycota</taxon>
        <taxon>Saccharomycotina</taxon>
        <taxon>Saccharomycetes</taxon>
        <taxon>Saccharomycetales</taxon>
        <taxon>Saccharomycetaceae</taxon>
        <taxon>Naumovozyma</taxon>
    </lineage>
</organism>
<feature type="transmembrane region" description="Helical" evidence="8">
    <location>
        <begin position="157"/>
        <end position="181"/>
    </location>
</feature>
<evidence type="ECO:0000256" key="4">
    <source>
        <dbReference type="ARBA" id="ARBA00022989"/>
    </source>
</evidence>
<dbReference type="EMBL" id="HE576758">
    <property type="protein sequence ID" value="CCC71186.1"/>
    <property type="molecule type" value="Genomic_DNA"/>
</dbReference>
<dbReference type="GeneID" id="96904851"/>
<dbReference type="eggNOG" id="KOG0255">
    <property type="taxonomic scope" value="Eukaryota"/>
</dbReference>
<feature type="transmembrane region" description="Helical" evidence="8">
    <location>
        <begin position="246"/>
        <end position="266"/>
    </location>
</feature>
<feature type="transmembrane region" description="Helical" evidence="8">
    <location>
        <begin position="372"/>
        <end position="394"/>
    </location>
</feature>
<dbReference type="PROSITE" id="PS00216">
    <property type="entry name" value="SUGAR_TRANSPORT_1"/>
    <property type="match status" value="1"/>
</dbReference>
<evidence type="ECO:0000313" key="11">
    <source>
        <dbReference type="Proteomes" id="UP000001640"/>
    </source>
</evidence>
<evidence type="ECO:0000256" key="6">
    <source>
        <dbReference type="ARBA" id="ARBA00038347"/>
    </source>
</evidence>
<dbReference type="InterPro" id="IPR011701">
    <property type="entry name" value="MFS"/>
</dbReference>
<evidence type="ECO:0000259" key="9">
    <source>
        <dbReference type="PROSITE" id="PS50850"/>
    </source>
</evidence>
<dbReference type="Pfam" id="PF07690">
    <property type="entry name" value="MFS_1"/>
    <property type="match status" value="1"/>
</dbReference>
<feature type="region of interest" description="Disordered" evidence="7">
    <location>
        <begin position="56"/>
        <end position="78"/>
    </location>
</feature>
<dbReference type="FunCoup" id="G0VIF1">
    <property type="interactions" value="78"/>
</dbReference>
<evidence type="ECO:0000256" key="3">
    <source>
        <dbReference type="ARBA" id="ARBA00022692"/>
    </source>
</evidence>
<evidence type="ECO:0000256" key="1">
    <source>
        <dbReference type="ARBA" id="ARBA00004141"/>
    </source>
</evidence>
<dbReference type="Gene3D" id="1.20.1250.20">
    <property type="entry name" value="MFS general substrate transporter like domains"/>
    <property type="match status" value="1"/>
</dbReference>
<gene>
    <name evidence="10" type="primary">NCAS0G02990</name>
    <name evidence="10" type="ordered locus">NCAS_0G02990</name>
</gene>
<feature type="region of interest" description="Disordered" evidence="7">
    <location>
        <begin position="1"/>
        <end position="25"/>
    </location>
</feature>
<dbReference type="OMA" id="MCGFWSS"/>
<dbReference type="InParanoid" id="G0VIF1"/>
<accession>G0VIF1</accession>
<evidence type="ECO:0000256" key="7">
    <source>
        <dbReference type="SAM" id="MobiDB-lite"/>
    </source>
</evidence>
<dbReference type="AlphaFoldDB" id="G0VIF1"/>
<dbReference type="OrthoDB" id="440553at2759"/>
<dbReference type="RefSeq" id="XP_003677538.1">
    <property type="nucleotide sequence ID" value="XM_003677490.1"/>
</dbReference>
<feature type="transmembrane region" description="Helical" evidence="8">
    <location>
        <begin position="426"/>
        <end position="444"/>
    </location>
</feature>
<dbReference type="GO" id="GO:0042910">
    <property type="term" value="F:xenobiotic transmembrane transporter activity"/>
    <property type="evidence" value="ECO:0007669"/>
    <property type="project" value="EnsemblFungi"/>
</dbReference>
<keyword evidence="2" id="KW-0813">Transport</keyword>
<feature type="transmembrane region" description="Helical" evidence="8">
    <location>
        <begin position="216"/>
        <end position="240"/>
    </location>
</feature>
<keyword evidence="5 8" id="KW-0472">Membrane</keyword>
<feature type="transmembrane region" description="Helical" evidence="8">
    <location>
        <begin position="130"/>
        <end position="150"/>
    </location>
</feature>
<feature type="compositionally biased region" description="Basic and acidic residues" evidence="7">
    <location>
        <begin position="553"/>
        <end position="564"/>
    </location>
</feature>
<feature type="transmembrane region" description="Helical" evidence="8">
    <location>
        <begin position="90"/>
        <end position="110"/>
    </location>
</feature>
<dbReference type="InterPro" id="IPR005829">
    <property type="entry name" value="Sugar_transporter_CS"/>
</dbReference>
<feature type="transmembrane region" description="Helical" evidence="8">
    <location>
        <begin position="187"/>
        <end position="209"/>
    </location>
</feature>